<gene>
    <name evidence="2" type="ORF">FXN63_02945</name>
</gene>
<protein>
    <submittedName>
        <fullName evidence="2">ClpXP protease specificity-enhancing factor</fullName>
    </submittedName>
</protein>
<dbReference type="SUPFAM" id="SSF101738">
    <property type="entry name" value="SspB-like"/>
    <property type="match status" value="1"/>
</dbReference>
<dbReference type="InterPro" id="IPR007481">
    <property type="entry name" value="SspB"/>
</dbReference>
<name>A0A5C0AUE4_9BURK</name>
<feature type="region of interest" description="Disordered" evidence="1">
    <location>
        <begin position="101"/>
        <end position="176"/>
    </location>
</feature>
<reference evidence="2 3" key="1">
    <citation type="submission" date="2019-08" db="EMBL/GenBank/DDBJ databases">
        <title>Amphibian skin-associated Pigmentiphaga: genome sequence and occurrence across geography and hosts.</title>
        <authorList>
            <person name="Bletz M.C."/>
            <person name="Bunk B."/>
            <person name="Sproeer C."/>
            <person name="Biwer P."/>
            <person name="Reiter S."/>
            <person name="Rabemananjara F.C.E."/>
            <person name="Schulz S."/>
            <person name="Overmann J."/>
            <person name="Vences M."/>
        </authorList>
    </citation>
    <scope>NUCLEOTIDE SEQUENCE [LARGE SCALE GENOMIC DNA]</scope>
    <source>
        <strain evidence="2 3">Mada1488</strain>
    </source>
</reference>
<dbReference type="GO" id="GO:0045732">
    <property type="term" value="P:positive regulation of protein catabolic process"/>
    <property type="evidence" value="ECO:0007669"/>
    <property type="project" value="TreeGrafter"/>
</dbReference>
<evidence type="ECO:0000313" key="3">
    <source>
        <dbReference type="Proteomes" id="UP000325161"/>
    </source>
</evidence>
<evidence type="ECO:0000313" key="2">
    <source>
        <dbReference type="EMBL" id="QEI04913.1"/>
    </source>
</evidence>
<dbReference type="PANTHER" id="PTHR37486">
    <property type="entry name" value="STRINGENT STARVATION PROTEIN B"/>
    <property type="match status" value="1"/>
</dbReference>
<dbReference type="OrthoDB" id="9797358at2"/>
<feature type="compositionally biased region" description="Pro residues" evidence="1">
    <location>
        <begin position="151"/>
        <end position="165"/>
    </location>
</feature>
<dbReference type="NCBIfam" id="NF008769">
    <property type="entry name" value="PRK11798.2-5"/>
    <property type="match status" value="1"/>
</dbReference>
<proteinExistence type="predicted"/>
<accession>A0A5C0AUE4</accession>
<dbReference type="KEGG" id="pacr:FXN63_02945"/>
<dbReference type="Gene3D" id="2.30.30.220">
    <property type="entry name" value="SspB-like"/>
    <property type="match status" value="1"/>
</dbReference>
<dbReference type="GO" id="GO:0008233">
    <property type="term" value="F:peptidase activity"/>
    <property type="evidence" value="ECO:0007669"/>
    <property type="project" value="UniProtKB-KW"/>
</dbReference>
<dbReference type="InterPro" id="IPR036760">
    <property type="entry name" value="SspB-like_sf"/>
</dbReference>
<feature type="compositionally biased region" description="Low complexity" evidence="1">
    <location>
        <begin position="116"/>
        <end position="129"/>
    </location>
</feature>
<dbReference type="GO" id="GO:0006508">
    <property type="term" value="P:proteolysis"/>
    <property type="evidence" value="ECO:0007669"/>
    <property type="project" value="UniProtKB-KW"/>
</dbReference>
<organism evidence="2 3">
    <name type="scientific">Pigmentiphaga aceris</name>
    <dbReference type="NCBI Taxonomy" id="1940612"/>
    <lineage>
        <taxon>Bacteria</taxon>
        <taxon>Pseudomonadati</taxon>
        <taxon>Pseudomonadota</taxon>
        <taxon>Betaproteobacteria</taxon>
        <taxon>Burkholderiales</taxon>
        <taxon>Alcaligenaceae</taxon>
        <taxon>Pigmentiphaga</taxon>
    </lineage>
</organism>
<dbReference type="PANTHER" id="PTHR37486:SF1">
    <property type="entry name" value="STRINGENT STARVATION PROTEIN B"/>
    <property type="match status" value="1"/>
</dbReference>
<dbReference type="AlphaFoldDB" id="A0A5C0AUE4"/>
<dbReference type="Proteomes" id="UP000325161">
    <property type="component" value="Chromosome"/>
</dbReference>
<dbReference type="EMBL" id="CP043046">
    <property type="protein sequence ID" value="QEI04913.1"/>
    <property type="molecule type" value="Genomic_DNA"/>
</dbReference>
<dbReference type="Pfam" id="PF04386">
    <property type="entry name" value="SspB"/>
    <property type="match status" value="1"/>
</dbReference>
<dbReference type="GO" id="GO:0005829">
    <property type="term" value="C:cytosol"/>
    <property type="evidence" value="ECO:0007669"/>
    <property type="project" value="TreeGrafter"/>
</dbReference>
<evidence type="ECO:0000256" key="1">
    <source>
        <dbReference type="SAM" id="MobiDB-lite"/>
    </source>
</evidence>
<keyword evidence="2" id="KW-0645">Protease</keyword>
<keyword evidence="2" id="KW-0378">Hydrolase</keyword>
<dbReference type="RefSeq" id="WP_148812691.1">
    <property type="nucleotide sequence ID" value="NZ_CP043046.1"/>
</dbReference>
<sequence>MSETSTKPYLIRALHEWCTDNGYTPFLTVTVDARTVVPREHIKDGEIVLNVGSLATYKLELGNEFVEFQARFGGVARQISVPIDAVTAIYARETGQGMAFEATPMAEEPDTPARDAAPVASAPESSESAGGKRPGLAAVPSAESTGVAETPPDPDGPETPPPTPPERGRPQLKVIK</sequence>
<dbReference type="GO" id="GO:0005840">
    <property type="term" value="C:ribosome"/>
    <property type="evidence" value="ECO:0007669"/>
    <property type="project" value="TreeGrafter"/>
</dbReference>
<keyword evidence="3" id="KW-1185">Reference proteome</keyword>